<dbReference type="AlphaFoldDB" id="A0AAW5REB2"/>
<reference evidence="1" key="1">
    <citation type="submission" date="2022-01" db="EMBL/GenBank/DDBJ databases">
        <title>Comparison of Fish pathogen Aeromonas spp.</title>
        <authorList>
            <person name="Dubey S."/>
            <person name="Sorum H."/>
            <person name="Munangandu H.M."/>
        </authorList>
    </citation>
    <scope>NUCLEOTIDE SEQUENCE</scope>
    <source>
        <strain evidence="1">SD/21-15</strain>
    </source>
</reference>
<dbReference type="Proteomes" id="UP001208651">
    <property type="component" value="Unassembled WGS sequence"/>
</dbReference>
<gene>
    <name evidence="1" type="ORF">LZT28_02025</name>
</gene>
<dbReference type="EMBL" id="JAJVCY010000002">
    <property type="protein sequence ID" value="MCV3287036.1"/>
    <property type="molecule type" value="Genomic_DNA"/>
</dbReference>
<dbReference type="RefSeq" id="WP_156139760.1">
    <property type="nucleotide sequence ID" value="NZ_CAWMGL010000106.1"/>
</dbReference>
<name>A0AAW5REB2_AERME</name>
<evidence type="ECO:0000313" key="2">
    <source>
        <dbReference type="Proteomes" id="UP001208651"/>
    </source>
</evidence>
<organism evidence="1 2">
    <name type="scientific">Aeromonas media</name>
    <dbReference type="NCBI Taxonomy" id="651"/>
    <lineage>
        <taxon>Bacteria</taxon>
        <taxon>Pseudomonadati</taxon>
        <taxon>Pseudomonadota</taxon>
        <taxon>Gammaproteobacteria</taxon>
        <taxon>Aeromonadales</taxon>
        <taxon>Aeromonadaceae</taxon>
        <taxon>Aeromonas</taxon>
    </lineage>
</organism>
<accession>A0AAW5REB2</accession>
<protein>
    <submittedName>
        <fullName evidence="1">Uncharacterized protein</fullName>
    </submittedName>
</protein>
<evidence type="ECO:0000313" key="1">
    <source>
        <dbReference type="EMBL" id="MCV3287036.1"/>
    </source>
</evidence>
<proteinExistence type="predicted"/>
<sequence length="57" mass="5896">MAKPDKAGSDPVVTLIKVIRPFKNYSPGDITGFDAAKAQALIDGGVAEAYTAAEGEE</sequence>
<comment type="caution">
    <text evidence="1">The sequence shown here is derived from an EMBL/GenBank/DDBJ whole genome shotgun (WGS) entry which is preliminary data.</text>
</comment>